<organism evidence="1 2">
    <name type="scientific">Mythimna loreyi</name>
    <dbReference type="NCBI Taxonomy" id="667449"/>
    <lineage>
        <taxon>Eukaryota</taxon>
        <taxon>Metazoa</taxon>
        <taxon>Ecdysozoa</taxon>
        <taxon>Arthropoda</taxon>
        <taxon>Hexapoda</taxon>
        <taxon>Insecta</taxon>
        <taxon>Pterygota</taxon>
        <taxon>Neoptera</taxon>
        <taxon>Endopterygota</taxon>
        <taxon>Lepidoptera</taxon>
        <taxon>Glossata</taxon>
        <taxon>Ditrysia</taxon>
        <taxon>Noctuoidea</taxon>
        <taxon>Noctuidae</taxon>
        <taxon>Noctuinae</taxon>
        <taxon>Hadenini</taxon>
        <taxon>Mythimna</taxon>
    </lineage>
</organism>
<evidence type="ECO:0000313" key="1">
    <source>
        <dbReference type="EMBL" id="KAJ8718660.1"/>
    </source>
</evidence>
<proteinExistence type="predicted"/>
<name>A0ACC2QJ90_9NEOP</name>
<comment type="caution">
    <text evidence="1">The sequence shown here is derived from an EMBL/GenBank/DDBJ whole genome shotgun (WGS) entry which is preliminary data.</text>
</comment>
<dbReference type="Proteomes" id="UP001231649">
    <property type="component" value="Chromosome 13"/>
</dbReference>
<dbReference type="EMBL" id="CM056789">
    <property type="protein sequence ID" value="KAJ8718660.1"/>
    <property type="molecule type" value="Genomic_DNA"/>
</dbReference>
<protein>
    <submittedName>
        <fullName evidence="1">Uncharacterized protein</fullName>
    </submittedName>
</protein>
<reference evidence="1" key="1">
    <citation type="submission" date="2023-03" db="EMBL/GenBank/DDBJ databases">
        <title>Chromosome-level genomes of two armyworms, Mythimna separata and Mythimna loreyi, provide insights into the biosynthesis and reception of sex pheromones.</title>
        <authorList>
            <person name="Zhao H."/>
        </authorList>
    </citation>
    <scope>NUCLEOTIDE SEQUENCE</scope>
    <source>
        <strain evidence="1">BeijingLab</strain>
    </source>
</reference>
<keyword evidence="2" id="KW-1185">Reference proteome</keyword>
<gene>
    <name evidence="1" type="ORF">PYW08_002897</name>
</gene>
<evidence type="ECO:0000313" key="2">
    <source>
        <dbReference type="Proteomes" id="UP001231649"/>
    </source>
</evidence>
<accession>A0ACC2QJ90</accession>
<sequence length="296" mass="33996">MACTINFNSDSTGSFYAGDIVTGTVILELKNDQKFRSIDLKVTGICKASWTRSMPTMPYIKIYSEKKKVLSLLITDIFRDYANGSTLPAGIHQYPFHFALPADIPSSFESSIAKVIYTVKIKSKPAYKLRKMASFNVLGNINLNHIEELLMPCFNEFRKTFRNSGKFTICIKTYKAFAPKQTIPFEITIINERKVKIRKINVILIQKIRYNVQSGWADEEKKICKTEYKKFSQNIAEICFFNMEIPHLIPSSLNLIDPMVDISYIFRLQVIFPFHFTLQEEIPVTVATAPVIHCEF</sequence>